<feature type="compositionally biased region" description="Basic and acidic residues" evidence="1">
    <location>
        <begin position="77"/>
        <end position="90"/>
    </location>
</feature>
<keyword evidence="3" id="KW-1185">Reference proteome</keyword>
<evidence type="ECO:0000313" key="3">
    <source>
        <dbReference type="Proteomes" id="UP000789901"/>
    </source>
</evidence>
<accession>A0ABN7WJF1</accession>
<dbReference type="Proteomes" id="UP000789901">
    <property type="component" value="Unassembled WGS sequence"/>
</dbReference>
<sequence length="114" mass="13116">MNLTPPRPAKVMPPRPAKVTPPKPAKVTPPRPAKVTPPRPIIGKTAMHMNDYLCSNILFKLDDSTYDPLEDDDYNVDEGRPLDNLSRENLEWEEENDDNDYRNPGERQEMLDQM</sequence>
<feature type="region of interest" description="Disordered" evidence="1">
    <location>
        <begin position="69"/>
        <end position="114"/>
    </location>
</feature>
<organism evidence="2 3">
    <name type="scientific">Gigaspora margarita</name>
    <dbReference type="NCBI Taxonomy" id="4874"/>
    <lineage>
        <taxon>Eukaryota</taxon>
        <taxon>Fungi</taxon>
        <taxon>Fungi incertae sedis</taxon>
        <taxon>Mucoromycota</taxon>
        <taxon>Glomeromycotina</taxon>
        <taxon>Glomeromycetes</taxon>
        <taxon>Diversisporales</taxon>
        <taxon>Gigasporaceae</taxon>
        <taxon>Gigaspora</taxon>
    </lineage>
</organism>
<evidence type="ECO:0000256" key="1">
    <source>
        <dbReference type="SAM" id="MobiDB-lite"/>
    </source>
</evidence>
<feature type="region of interest" description="Disordered" evidence="1">
    <location>
        <begin position="1"/>
        <end position="39"/>
    </location>
</feature>
<gene>
    <name evidence="2" type="ORF">GMARGA_LOCUS30965</name>
</gene>
<feature type="compositionally biased region" description="Basic and acidic residues" evidence="1">
    <location>
        <begin position="99"/>
        <end position="114"/>
    </location>
</feature>
<name>A0ABN7WJF1_GIGMA</name>
<protein>
    <submittedName>
        <fullName evidence="2">1292_t:CDS:1</fullName>
    </submittedName>
</protein>
<proteinExistence type="predicted"/>
<reference evidence="2 3" key="1">
    <citation type="submission" date="2021-06" db="EMBL/GenBank/DDBJ databases">
        <authorList>
            <person name="Kallberg Y."/>
            <person name="Tangrot J."/>
            <person name="Rosling A."/>
        </authorList>
    </citation>
    <scope>NUCLEOTIDE SEQUENCE [LARGE SCALE GENOMIC DNA]</scope>
    <source>
        <strain evidence="2 3">120-4 pot B 10/14</strain>
    </source>
</reference>
<evidence type="ECO:0000313" key="2">
    <source>
        <dbReference type="EMBL" id="CAG8832238.1"/>
    </source>
</evidence>
<dbReference type="EMBL" id="CAJVQB010044974">
    <property type="protein sequence ID" value="CAG8832238.1"/>
    <property type="molecule type" value="Genomic_DNA"/>
</dbReference>
<comment type="caution">
    <text evidence="2">The sequence shown here is derived from an EMBL/GenBank/DDBJ whole genome shotgun (WGS) entry which is preliminary data.</text>
</comment>